<dbReference type="AlphaFoldDB" id="A0A6N4SWP8"/>
<dbReference type="SUPFAM" id="SSF52374">
    <property type="entry name" value="Nucleotidylyl transferase"/>
    <property type="match status" value="1"/>
</dbReference>
<evidence type="ECO:0000256" key="4">
    <source>
        <dbReference type="ARBA" id="ARBA00022741"/>
    </source>
</evidence>
<dbReference type="GO" id="GO:0005975">
    <property type="term" value="P:carbohydrate metabolic process"/>
    <property type="evidence" value="ECO:0007669"/>
    <property type="project" value="InterPro"/>
</dbReference>
<dbReference type="GO" id="GO:0016773">
    <property type="term" value="F:phosphotransferase activity, alcohol group as acceptor"/>
    <property type="evidence" value="ECO:0007669"/>
    <property type="project" value="InterPro"/>
</dbReference>
<dbReference type="EC" id="2.7.7.70" evidence="1"/>
<evidence type="ECO:0000313" key="9">
    <source>
        <dbReference type="EMBL" id="ABG61064.1"/>
    </source>
</evidence>
<dbReference type="InterPro" id="IPR004821">
    <property type="entry name" value="Cyt_trans-like"/>
</dbReference>
<evidence type="ECO:0000256" key="2">
    <source>
        <dbReference type="ARBA" id="ARBA00022679"/>
    </source>
</evidence>
<dbReference type="RefSeq" id="WP_011587169.1">
    <property type="nucleotide sequence ID" value="NC_008255.1"/>
</dbReference>
<dbReference type="InterPro" id="IPR011914">
    <property type="entry name" value="RfaE_dom_II"/>
</dbReference>
<evidence type="ECO:0000256" key="6">
    <source>
        <dbReference type="ARBA" id="ARBA00023277"/>
    </source>
</evidence>
<protein>
    <recommendedName>
        <fullName evidence="1">D-glycero-beta-D-manno-heptose 1-phosphate adenylyltransferase</fullName>
        <ecNumber evidence="1">2.7.7.70</ecNumber>
    </recommendedName>
</protein>
<dbReference type="Pfam" id="PF01467">
    <property type="entry name" value="CTP_transf_like"/>
    <property type="match status" value="1"/>
</dbReference>
<dbReference type="EMBL" id="CP000383">
    <property type="protein sequence ID" value="ABG61064.1"/>
    <property type="molecule type" value="Genomic_DNA"/>
</dbReference>
<organism evidence="9 10">
    <name type="scientific">Cytophaga hutchinsonii (strain ATCC 33406 / DSM 1761 / CIP 103989 / NBRC 15051 / NCIMB 9469 / D465)</name>
    <dbReference type="NCBI Taxonomy" id="269798"/>
    <lineage>
        <taxon>Bacteria</taxon>
        <taxon>Pseudomonadati</taxon>
        <taxon>Bacteroidota</taxon>
        <taxon>Cytophagia</taxon>
        <taxon>Cytophagales</taxon>
        <taxon>Cytophagaceae</taxon>
        <taxon>Cytophaga</taxon>
    </lineage>
</organism>
<keyword evidence="6" id="KW-0119">Carbohydrate metabolism</keyword>
<dbReference type="KEGG" id="chu:CHU_3832"/>
<evidence type="ECO:0000313" key="10">
    <source>
        <dbReference type="Proteomes" id="UP000001822"/>
    </source>
</evidence>
<accession>A0A6N4SWP8</accession>
<keyword evidence="5" id="KW-0067">ATP-binding</keyword>
<evidence type="ECO:0000256" key="7">
    <source>
        <dbReference type="ARBA" id="ARBA00047428"/>
    </source>
</evidence>
<dbReference type="OrthoDB" id="9795543at2"/>
<feature type="domain" description="Cytidyltransferase-like" evidence="8">
    <location>
        <begin position="28"/>
        <end position="123"/>
    </location>
</feature>
<name>A0A6N4SWP8_CYTH3</name>
<keyword evidence="2 9" id="KW-0808">Transferase</keyword>
<reference evidence="9 10" key="1">
    <citation type="journal article" date="2007" name="Appl. Environ. Microbiol.">
        <title>Genome sequence of the cellulolytic gliding bacterium Cytophaga hutchinsonii.</title>
        <authorList>
            <person name="Xie G."/>
            <person name="Bruce D.C."/>
            <person name="Challacombe J.F."/>
            <person name="Chertkov O."/>
            <person name="Detter J.C."/>
            <person name="Gilna P."/>
            <person name="Han C.S."/>
            <person name="Lucas S."/>
            <person name="Misra M."/>
            <person name="Myers G.L."/>
            <person name="Richardson P."/>
            <person name="Tapia R."/>
            <person name="Thayer N."/>
            <person name="Thompson L.S."/>
            <person name="Brettin T.S."/>
            <person name="Henrissat B."/>
            <person name="Wilson D.B."/>
            <person name="McBride M.J."/>
        </authorList>
    </citation>
    <scope>NUCLEOTIDE SEQUENCE [LARGE SCALE GENOMIC DNA]</scope>
    <source>
        <strain evidence="10">ATCC 33406 / DSM 1761 / CIP 103989 / NBRC 15051 / NCIMB 9469 / D465</strain>
    </source>
</reference>
<comment type="catalytic activity">
    <reaction evidence="7">
        <text>D-glycero-beta-D-manno-heptose 1-phosphate + ATP + H(+) = ADP-D-glycero-beta-D-manno-heptose + diphosphate</text>
        <dbReference type="Rhea" id="RHEA:27465"/>
        <dbReference type="ChEBI" id="CHEBI:15378"/>
        <dbReference type="ChEBI" id="CHEBI:30616"/>
        <dbReference type="ChEBI" id="CHEBI:33019"/>
        <dbReference type="ChEBI" id="CHEBI:59967"/>
        <dbReference type="ChEBI" id="CHEBI:61593"/>
        <dbReference type="EC" id="2.7.7.70"/>
    </reaction>
</comment>
<proteinExistence type="predicted"/>
<dbReference type="Proteomes" id="UP000001822">
    <property type="component" value="Chromosome"/>
</dbReference>
<dbReference type="GO" id="GO:0016779">
    <property type="term" value="F:nucleotidyltransferase activity"/>
    <property type="evidence" value="ECO:0007669"/>
    <property type="project" value="UniProtKB-KW"/>
</dbReference>
<dbReference type="InterPro" id="IPR014729">
    <property type="entry name" value="Rossmann-like_a/b/a_fold"/>
</dbReference>
<dbReference type="Gene3D" id="3.40.50.620">
    <property type="entry name" value="HUPs"/>
    <property type="match status" value="1"/>
</dbReference>
<dbReference type="NCBIfam" id="TIGR02199">
    <property type="entry name" value="rfaE_dom_II"/>
    <property type="match status" value="1"/>
</dbReference>
<evidence type="ECO:0000259" key="8">
    <source>
        <dbReference type="Pfam" id="PF01467"/>
    </source>
</evidence>
<evidence type="ECO:0000256" key="3">
    <source>
        <dbReference type="ARBA" id="ARBA00022695"/>
    </source>
</evidence>
<dbReference type="PANTHER" id="PTHR43793">
    <property type="entry name" value="FAD SYNTHASE"/>
    <property type="match status" value="1"/>
</dbReference>
<keyword evidence="10" id="KW-1185">Reference proteome</keyword>
<keyword evidence="3 9" id="KW-0548">Nucleotidyltransferase</keyword>
<keyword evidence="4" id="KW-0547">Nucleotide-binding</keyword>
<evidence type="ECO:0000256" key="1">
    <source>
        <dbReference type="ARBA" id="ARBA00012519"/>
    </source>
</evidence>
<dbReference type="PANTHER" id="PTHR43793:SF2">
    <property type="entry name" value="BIFUNCTIONAL PROTEIN HLDE"/>
    <property type="match status" value="1"/>
</dbReference>
<dbReference type="GO" id="GO:0005524">
    <property type="term" value="F:ATP binding"/>
    <property type="evidence" value="ECO:0007669"/>
    <property type="project" value="UniProtKB-KW"/>
</dbReference>
<gene>
    <name evidence="9" type="primary">rfaE</name>
    <name evidence="9" type="ordered locus">CHU_3832</name>
</gene>
<sequence>MAHADKIVTVAEGAKLVEKWKQEGEVVFTNGCFDILHLGHIDYLEKAKQLGSRLVVGLNTDASVKRLKGPERPLNNEYARARMLAALACTDAVILFDEATPLELITDIKPDVLVKGSDYTIDKIVGADFVIEQGGSVKTIDLVNGYSTTGIIDKIKHSLNQ</sequence>
<dbReference type="NCBIfam" id="TIGR00125">
    <property type="entry name" value="cyt_tran_rel"/>
    <property type="match status" value="1"/>
</dbReference>
<evidence type="ECO:0000256" key="5">
    <source>
        <dbReference type="ARBA" id="ARBA00022840"/>
    </source>
</evidence>
<dbReference type="InterPro" id="IPR050385">
    <property type="entry name" value="Archaeal_FAD_synthase"/>
</dbReference>